<dbReference type="BioCyc" id="MMAZ1236903:G139K-3064-MONOMER"/>
<proteinExistence type="predicted"/>
<evidence type="ECO:0000313" key="2">
    <source>
        <dbReference type="Proteomes" id="UP000011718"/>
    </source>
</evidence>
<evidence type="ECO:0000313" key="1">
    <source>
        <dbReference type="EMBL" id="AGF98475.1"/>
    </source>
</evidence>
<dbReference type="Proteomes" id="UP000011718">
    <property type="component" value="Chromosome"/>
</dbReference>
<dbReference type="EMBL" id="CP004144">
    <property type="protein sequence ID" value="AGF98475.1"/>
    <property type="molecule type" value="Genomic_DNA"/>
</dbReference>
<name>M1Q836_METMZ</name>
<dbReference type="AlphaFoldDB" id="M1Q836"/>
<gene>
    <name evidence="1" type="ORF">MmTuc01_3218</name>
</gene>
<accession>M1Q836</accession>
<organism evidence="1 2">
    <name type="scientific">Methanosarcina mazei Tuc01</name>
    <dbReference type="NCBI Taxonomy" id="1236903"/>
    <lineage>
        <taxon>Archaea</taxon>
        <taxon>Methanobacteriati</taxon>
        <taxon>Methanobacteriota</taxon>
        <taxon>Stenosarchaea group</taxon>
        <taxon>Methanomicrobia</taxon>
        <taxon>Methanosarcinales</taxon>
        <taxon>Methanosarcinaceae</taxon>
        <taxon>Methanosarcina</taxon>
    </lineage>
</organism>
<reference evidence="1 2" key="1">
    <citation type="journal article" date="2013" name="Genome Announc.">
        <title>Complete Genome of a Methanosarcina mazei Strain Isolated from Sediment Samples from an Amazonian Flooded Area.</title>
        <authorList>
            <person name="Assis das Gracas D."/>
            <person name="Thiago Juca Ramos R."/>
            <person name="Vieira Araujo A.C."/>
            <person name="Zahlouth R."/>
            <person name="Ribeiro Carneiro A."/>
            <person name="Souza Lopes T."/>
            <person name="Azevedo Barauna R."/>
            <person name="Azevedo V."/>
            <person name="Cruz Schneider M.P."/>
            <person name="Pellizari V.H."/>
            <person name="Silva A."/>
        </authorList>
    </citation>
    <scope>NUCLEOTIDE SEQUENCE [LARGE SCALE GENOMIC DNA]</scope>
    <source>
        <strain evidence="1 2">Tuc01</strain>
    </source>
</reference>
<protein>
    <submittedName>
        <fullName evidence="1">Uncharacterized protein</fullName>
    </submittedName>
</protein>
<sequence length="56" mass="6262">MSIYSSILPDQLILEAVISLVESGAMGSKDFIRTENYNLRLKPAGARKMLISFPIY</sequence>
<dbReference type="HOGENOM" id="CLU_3003172_0_0_2"/>
<dbReference type="KEGG" id="mmaz:MmTuc01_3218"/>